<keyword evidence="5" id="KW-1185">Reference proteome</keyword>
<feature type="signal peptide" evidence="2">
    <location>
        <begin position="1"/>
        <end position="24"/>
    </location>
</feature>
<dbReference type="Gramene" id="ERN18886">
    <property type="protein sequence ID" value="ERN18886"/>
    <property type="gene ID" value="AMTR_s00067p00154960"/>
</dbReference>
<dbReference type="Proteomes" id="UP000017836">
    <property type="component" value="Unassembled WGS sequence"/>
</dbReference>
<dbReference type="InterPro" id="IPR008502">
    <property type="entry name" value="Prolamin-like"/>
</dbReference>
<evidence type="ECO:0000256" key="1">
    <source>
        <dbReference type="ARBA" id="ARBA00022729"/>
    </source>
</evidence>
<evidence type="ECO:0000259" key="3">
    <source>
        <dbReference type="Pfam" id="PF05617"/>
    </source>
</evidence>
<accession>U5CZU6</accession>
<dbReference type="AlphaFoldDB" id="U5CZU6"/>
<reference evidence="5" key="1">
    <citation type="journal article" date="2013" name="Science">
        <title>The Amborella genome and the evolution of flowering plants.</title>
        <authorList>
            <consortium name="Amborella Genome Project"/>
        </authorList>
    </citation>
    <scope>NUCLEOTIDE SEQUENCE [LARGE SCALE GENOMIC DNA]</scope>
</reference>
<dbReference type="HOGENOM" id="CLU_150266_0_0_1"/>
<feature type="domain" description="Prolamin-like" evidence="3">
    <location>
        <begin position="60"/>
        <end position="122"/>
    </location>
</feature>
<evidence type="ECO:0000313" key="4">
    <source>
        <dbReference type="EMBL" id="ERN18886.1"/>
    </source>
</evidence>
<dbReference type="Pfam" id="PF05617">
    <property type="entry name" value="Prolamin_like"/>
    <property type="match status" value="1"/>
</dbReference>
<name>U5CZU6_AMBTC</name>
<organism evidence="4 5">
    <name type="scientific">Amborella trichopoda</name>
    <dbReference type="NCBI Taxonomy" id="13333"/>
    <lineage>
        <taxon>Eukaryota</taxon>
        <taxon>Viridiplantae</taxon>
        <taxon>Streptophyta</taxon>
        <taxon>Embryophyta</taxon>
        <taxon>Tracheophyta</taxon>
        <taxon>Spermatophyta</taxon>
        <taxon>Magnoliopsida</taxon>
        <taxon>Amborellales</taxon>
        <taxon>Amborellaceae</taxon>
        <taxon>Amborella</taxon>
    </lineage>
</organism>
<keyword evidence="1 2" id="KW-0732">Signal</keyword>
<evidence type="ECO:0000256" key="2">
    <source>
        <dbReference type="SAM" id="SignalP"/>
    </source>
</evidence>
<evidence type="ECO:0000313" key="5">
    <source>
        <dbReference type="Proteomes" id="UP000017836"/>
    </source>
</evidence>
<gene>
    <name evidence="4" type="ORF">AMTR_s00067p00154960</name>
</gene>
<protein>
    <recommendedName>
        <fullName evidence="3">Prolamin-like domain-containing protein</fullName>
    </recommendedName>
</protein>
<dbReference type="EMBL" id="KI392078">
    <property type="protein sequence ID" value="ERN18886.1"/>
    <property type="molecule type" value="Genomic_DNA"/>
</dbReference>
<proteinExistence type="predicted"/>
<feature type="chain" id="PRO_5004658533" description="Prolamin-like domain-containing protein" evidence="2">
    <location>
        <begin position="25"/>
        <end position="144"/>
    </location>
</feature>
<sequence length="144" mass="15177">MASYKASALLLMILLTLMADQSLASTEDGFLKPTDAGFLNPTDAGFLKPTDASEDGFLGCIGAFAHFGRCIQSLIRFITRKDSNPLPECCDAVMSTEVECIANFLITGGLDGAFAQEIYKFCALSAPPPEASGPAAPNLPPSRP</sequence>